<dbReference type="Pfam" id="PF00406">
    <property type="entry name" value="ADK"/>
    <property type="match status" value="1"/>
</dbReference>
<dbReference type="PANTHER" id="PTHR23359">
    <property type="entry name" value="NUCLEOTIDE KINASE"/>
    <property type="match status" value="1"/>
</dbReference>
<sequence length="191" mass="20448">MTTVEPVRLVILGRQGSGKGTQCMRLVEALGPVHISTGDMLRAAAAEGTDLGLRAKALMDAGDLVPDDVMIGIVSERLTKPDVVEHGFLLDGFPRTPVQAAALEEILGGTDSVRAVNIEVPADEATERMLHRGRPDDTEEAIRRRLDLYESSTAPLLAWFGEHGLLSVVDGLGTEDEVFERLRAAIEGAPA</sequence>
<dbReference type="InterPro" id="IPR033690">
    <property type="entry name" value="Adenylat_kinase_CS"/>
</dbReference>
<reference evidence="4" key="1">
    <citation type="submission" date="2018-05" db="EMBL/GenBank/DDBJ databases">
        <authorList>
            <person name="Lanie J.A."/>
            <person name="Ng W.-L."/>
            <person name="Kazmierczak K.M."/>
            <person name="Andrzejewski T.M."/>
            <person name="Davidsen T.M."/>
            <person name="Wayne K.J."/>
            <person name="Tettelin H."/>
            <person name="Glass J.I."/>
            <person name="Rusch D."/>
            <person name="Podicherti R."/>
            <person name="Tsui H.-C.T."/>
            <person name="Winkler M.E."/>
        </authorList>
    </citation>
    <scope>NUCLEOTIDE SEQUENCE</scope>
</reference>
<keyword evidence="2" id="KW-0547">Nucleotide-binding</keyword>
<dbReference type="HAMAP" id="MF_00235">
    <property type="entry name" value="Adenylate_kinase_Adk"/>
    <property type="match status" value="1"/>
</dbReference>
<dbReference type="AlphaFoldDB" id="A0A382WN86"/>
<evidence type="ECO:0008006" key="5">
    <source>
        <dbReference type="Google" id="ProtNLM"/>
    </source>
</evidence>
<protein>
    <recommendedName>
        <fullName evidence="5">Adenylate kinase active site lid domain-containing protein</fullName>
    </recommendedName>
</protein>
<dbReference type="SUPFAM" id="SSF52540">
    <property type="entry name" value="P-loop containing nucleoside triphosphate hydrolases"/>
    <property type="match status" value="1"/>
</dbReference>
<evidence type="ECO:0000256" key="1">
    <source>
        <dbReference type="ARBA" id="ARBA00022679"/>
    </source>
</evidence>
<proteinExistence type="inferred from homology"/>
<dbReference type="NCBIfam" id="NF001381">
    <property type="entry name" value="PRK00279.1-3"/>
    <property type="match status" value="1"/>
</dbReference>
<dbReference type="GO" id="GO:0019205">
    <property type="term" value="F:nucleobase-containing compound kinase activity"/>
    <property type="evidence" value="ECO:0007669"/>
    <property type="project" value="InterPro"/>
</dbReference>
<dbReference type="InterPro" id="IPR027417">
    <property type="entry name" value="P-loop_NTPase"/>
</dbReference>
<dbReference type="CDD" id="cd01428">
    <property type="entry name" value="ADK"/>
    <property type="match status" value="1"/>
</dbReference>
<dbReference type="Gene3D" id="3.40.50.300">
    <property type="entry name" value="P-loop containing nucleotide triphosphate hydrolases"/>
    <property type="match status" value="1"/>
</dbReference>
<dbReference type="NCBIfam" id="NF011100">
    <property type="entry name" value="PRK14527.1"/>
    <property type="match status" value="1"/>
</dbReference>
<organism evidence="4">
    <name type="scientific">marine metagenome</name>
    <dbReference type="NCBI Taxonomy" id="408172"/>
    <lineage>
        <taxon>unclassified sequences</taxon>
        <taxon>metagenomes</taxon>
        <taxon>ecological metagenomes</taxon>
    </lineage>
</organism>
<dbReference type="GO" id="GO:0005524">
    <property type="term" value="F:ATP binding"/>
    <property type="evidence" value="ECO:0007669"/>
    <property type="project" value="InterPro"/>
</dbReference>
<dbReference type="GO" id="GO:0006139">
    <property type="term" value="P:nucleobase-containing compound metabolic process"/>
    <property type="evidence" value="ECO:0007669"/>
    <property type="project" value="InterPro"/>
</dbReference>
<dbReference type="PROSITE" id="PS00113">
    <property type="entry name" value="ADENYLATE_KINASE"/>
    <property type="match status" value="1"/>
</dbReference>
<evidence type="ECO:0000313" key="4">
    <source>
        <dbReference type="EMBL" id="SVD59588.1"/>
    </source>
</evidence>
<gene>
    <name evidence="4" type="ORF">METZ01_LOCUS412442</name>
</gene>
<keyword evidence="1" id="KW-0808">Transferase</keyword>
<dbReference type="PRINTS" id="PR00094">
    <property type="entry name" value="ADENYLTKNASE"/>
</dbReference>
<dbReference type="InterPro" id="IPR000850">
    <property type="entry name" value="Adenylat/UMP-CMP_kin"/>
</dbReference>
<accession>A0A382WN86</accession>
<evidence type="ECO:0000256" key="3">
    <source>
        <dbReference type="ARBA" id="ARBA00022777"/>
    </source>
</evidence>
<dbReference type="EMBL" id="UINC01160760">
    <property type="protein sequence ID" value="SVD59588.1"/>
    <property type="molecule type" value="Genomic_DNA"/>
</dbReference>
<evidence type="ECO:0000256" key="2">
    <source>
        <dbReference type="ARBA" id="ARBA00022741"/>
    </source>
</evidence>
<name>A0A382WN86_9ZZZZ</name>
<keyword evidence="3" id="KW-0418">Kinase</keyword>